<feature type="domain" description="ANTAR" evidence="5">
    <location>
        <begin position="164"/>
        <end position="225"/>
    </location>
</feature>
<evidence type="ECO:0000256" key="2">
    <source>
        <dbReference type="ARBA" id="ARBA00022777"/>
    </source>
</evidence>
<dbReference type="Pfam" id="PF03861">
    <property type="entry name" value="ANTAR"/>
    <property type="match status" value="1"/>
</dbReference>
<accession>A0ABX1J1D4</accession>
<sequence>MTEQTESDNVALAAALSSVVRTLEPEPDVDKTVGHIVVAASTTVTGTDHAGVSLLEGGVMHSIAPTSDIVAKLDSLQHELGEGPCVDAVFEQPVYRVPDIASETRWPKFASAAVDLGVSSLLGIRLFTTSTTLGALNLYSTRPHAFDEDAQSLADLFAAHAAVALAGARRQAQLRNALRTRDTISMAKGILMERHSIADEQAFSLLVQASQHTNRKLHDVATWLVGEANEGNGKR</sequence>
<dbReference type="SUPFAM" id="SSF52172">
    <property type="entry name" value="CheY-like"/>
    <property type="match status" value="1"/>
</dbReference>
<dbReference type="SMART" id="SM01012">
    <property type="entry name" value="ANTAR"/>
    <property type="match status" value="1"/>
</dbReference>
<dbReference type="PROSITE" id="PS50921">
    <property type="entry name" value="ANTAR"/>
    <property type="match status" value="1"/>
</dbReference>
<keyword evidence="3" id="KW-0805">Transcription regulation</keyword>
<keyword evidence="7" id="KW-1185">Reference proteome</keyword>
<evidence type="ECO:0000256" key="4">
    <source>
        <dbReference type="ARBA" id="ARBA00023163"/>
    </source>
</evidence>
<dbReference type="InterPro" id="IPR011006">
    <property type="entry name" value="CheY-like_superfamily"/>
</dbReference>
<dbReference type="Gene3D" id="1.10.10.10">
    <property type="entry name" value="Winged helix-like DNA-binding domain superfamily/Winged helix DNA-binding domain"/>
    <property type="match status" value="1"/>
</dbReference>
<proteinExistence type="predicted"/>
<evidence type="ECO:0000256" key="1">
    <source>
        <dbReference type="ARBA" id="ARBA00022679"/>
    </source>
</evidence>
<dbReference type="SUPFAM" id="SSF55781">
    <property type="entry name" value="GAF domain-like"/>
    <property type="match status" value="1"/>
</dbReference>
<dbReference type="InterPro" id="IPR029016">
    <property type="entry name" value="GAF-like_dom_sf"/>
</dbReference>
<comment type="caution">
    <text evidence="6">The sequence shown here is derived from an EMBL/GenBank/DDBJ whole genome shotgun (WGS) entry which is preliminary data.</text>
</comment>
<dbReference type="PIRSF" id="PIRSF036625">
    <property type="entry name" value="GAF_ANTAR"/>
    <property type="match status" value="1"/>
</dbReference>
<name>A0ABX1J1D4_9PSEU</name>
<dbReference type="Pfam" id="PF13185">
    <property type="entry name" value="GAF_2"/>
    <property type="match status" value="1"/>
</dbReference>
<dbReference type="InterPro" id="IPR005561">
    <property type="entry name" value="ANTAR"/>
</dbReference>
<dbReference type="RefSeq" id="WP_168514662.1">
    <property type="nucleotide sequence ID" value="NZ_JAAXLS010000006.1"/>
</dbReference>
<keyword evidence="4" id="KW-0804">Transcription</keyword>
<evidence type="ECO:0000313" key="6">
    <source>
        <dbReference type="EMBL" id="NKQ53582.1"/>
    </source>
</evidence>
<dbReference type="EMBL" id="JAAXLS010000006">
    <property type="protein sequence ID" value="NKQ53582.1"/>
    <property type="molecule type" value="Genomic_DNA"/>
</dbReference>
<dbReference type="InterPro" id="IPR036388">
    <property type="entry name" value="WH-like_DNA-bd_sf"/>
</dbReference>
<evidence type="ECO:0000259" key="5">
    <source>
        <dbReference type="PROSITE" id="PS50921"/>
    </source>
</evidence>
<evidence type="ECO:0000256" key="3">
    <source>
        <dbReference type="ARBA" id="ARBA00023015"/>
    </source>
</evidence>
<organism evidence="6 7">
    <name type="scientific">Amycolatopsis acididurans</name>
    <dbReference type="NCBI Taxonomy" id="2724524"/>
    <lineage>
        <taxon>Bacteria</taxon>
        <taxon>Bacillati</taxon>
        <taxon>Actinomycetota</taxon>
        <taxon>Actinomycetes</taxon>
        <taxon>Pseudonocardiales</taxon>
        <taxon>Pseudonocardiaceae</taxon>
        <taxon>Amycolatopsis</taxon>
    </lineage>
</organism>
<protein>
    <submittedName>
        <fullName evidence="6">GAF and ANTAR domain-containing protein</fullName>
    </submittedName>
</protein>
<dbReference type="SMART" id="SM00065">
    <property type="entry name" value="GAF"/>
    <property type="match status" value="1"/>
</dbReference>
<dbReference type="Proteomes" id="UP000715441">
    <property type="component" value="Unassembled WGS sequence"/>
</dbReference>
<dbReference type="InterPro" id="IPR012074">
    <property type="entry name" value="GAF_ANTAR"/>
</dbReference>
<dbReference type="InterPro" id="IPR003018">
    <property type="entry name" value="GAF"/>
</dbReference>
<dbReference type="Gene3D" id="3.30.450.40">
    <property type="match status" value="1"/>
</dbReference>
<gene>
    <name evidence="6" type="ORF">HFP15_11905</name>
</gene>
<keyword evidence="2" id="KW-0418">Kinase</keyword>
<evidence type="ECO:0000313" key="7">
    <source>
        <dbReference type="Proteomes" id="UP000715441"/>
    </source>
</evidence>
<keyword evidence="1" id="KW-0808">Transferase</keyword>
<reference evidence="6 7" key="1">
    <citation type="submission" date="2020-04" db="EMBL/GenBank/DDBJ databases">
        <title>Novel species.</title>
        <authorList>
            <person name="Teo W.F.A."/>
            <person name="Lipun K."/>
            <person name="Srisuk N."/>
            <person name="Duangmal K."/>
        </authorList>
    </citation>
    <scope>NUCLEOTIDE SEQUENCE [LARGE SCALE GENOMIC DNA]</scope>
    <source>
        <strain evidence="6 7">K13G38</strain>
    </source>
</reference>